<evidence type="ECO:0000256" key="2">
    <source>
        <dbReference type="ARBA" id="ARBA00022723"/>
    </source>
</evidence>
<feature type="binding site" evidence="6">
    <location>
        <position position="72"/>
    </location>
    <ligand>
        <name>Fe cation</name>
        <dbReference type="ChEBI" id="CHEBI:24875"/>
        <note>catalytic</note>
    </ligand>
</feature>
<evidence type="ECO:0000256" key="5">
    <source>
        <dbReference type="ARBA" id="ARBA00023004"/>
    </source>
</evidence>
<organism evidence="7 8">
    <name type="scientific">Longimycelium tulufanense</name>
    <dbReference type="NCBI Taxonomy" id="907463"/>
    <lineage>
        <taxon>Bacteria</taxon>
        <taxon>Bacillati</taxon>
        <taxon>Actinomycetota</taxon>
        <taxon>Actinomycetes</taxon>
        <taxon>Pseudonocardiales</taxon>
        <taxon>Pseudonocardiaceae</taxon>
        <taxon>Longimycelium</taxon>
    </lineage>
</organism>
<evidence type="ECO:0000256" key="3">
    <source>
        <dbReference type="ARBA" id="ARBA00022964"/>
    </source>
</evidence>
<sequence>MFAVPPNTVAEPTQRALAHPARIALEYAADRGRWRHLLRYDPVERWVAELESTEDHEVWLMSWLPGQRTDLHDHSGSTGAFTVVSGVLTETVARRAGDAPAAELVHAIGVGQTRVFGPGYVHEVSNEGPDPAVSVHVFRPGRLGMNAYRMTPAGPVRLT</sequence>
<evidence type="ECO:0000313" key="7">
    <source>
        <dbReference type="EMBL" id="GGM40675.1"/>
    </source>
</evidence>
<keyword evidence="5 6" id="KW-0408">Iron</keyword>
<dbReference type="GO" id="GO:0008198">
    <property type="term" value="F:ferrous iron binding"/>
    <property type="evidence" value="ECO:0007669"/>
    <property type="project" value="TreeGrafter"/>
</dbReference>
<name>A0A8J3FU62_9PSEU</name>
<reference evidence="7" key="2">
    <citation type="submission" date="2020-09" db="EMBL/GenBank/DDBJ databases">
        <authorList>
            <person name="Sun Q."/>
            <person name="Zhou Y."/>
        </authorList>
    </citation>
    <scope>NUCLEOTIDE SEQUENCE</scope>
    <source>
        <strain evidence="7">CGMCC 4.5737</strain>
    </source>
</reference>
<dbReference type="Pfam" id="PF05995">
    <property type="entry name" value="CDO_I"/>
    <property type="match status" value="1"/>
</dbReference>
<evidence type="ECO:0000313" key="8">
    <source>
        <dbReference type="Proteomes" id="UP000637578"/>
    </source>
</evidence>
<gene>
    <name evidence="7" type="ORF">GCM10012275_09560</name>
</gene>
<keyword evidence="3 7" id="KW-0223">Dioxygenase</keyword>
<keyword evidence="2 6" id="KW-0479">Metal-binding</keyword>
<evidence type="ECO:0000256" key="1">
    <source>
        <dbReference type="ARBA" id="ARBA00006622"/>
    </source>
</evidence>
<keyword evidence="4" id="KW-0560">Oxidoreductase</keyword>
<dbReference type="InterPro" id="IPR014710">
    <property type="entry name" value="RmlC-like_jellyroll"/>
</dbReference>
<evidence type="ECO:0000256" key="6">
    <source>
        <dbReference type="PIRSR" id="PIRSR610300-51"/>
    </source>
</evidence>
<dbReference type="InterPro" id="IPR011051">
    <property type="entry name" value="RmlC_Cupin_sf"/>
</dbReference>
<feature type="binding site" evidence="6">
    <location>
        <position position="122"/>
    </location>
    <ligand>
        <name>Fe cation</name>
        <dbReference type="ChEBI" id="CHEBI:24875"/>
        <note>catalytic</note>
    </ligand>
</feature>
<comment type="similarity">
    <text evidence="1">Belongs to the cysteine dioxygenase family.</text>
</comment>
<dbReference type="AlphaFoldDB" id="A0A8J3FU62"/>
<accession>A0A8J3FU62</accession>
<dbReference type="CDD" id="cd10548">
    <property type="entry name" value="cupin_CDO"/>
    <property type="match status" value="1"/>
</dbReference>
<dbReference type="EMBL" id="BMMK01000002">
    <property type="protein sequence ID" value="GGM40675.1"/>
    <property type="molecule type" value="Genomic_DNA"/>
</dbReference>
<dbReference type="PANTHER" id="PTHR12918:SF1">
    <property type="entry name" value="CYSTEINE DIOXYGENASE TYPE 1"/>
    <property type="match status" value="1"/>
</dbReference>
<dbReference type="Proteomes" id="UP000637578">
    <property type="component" value="Unassembled WGS sequence"/>
</dbReference>
<keyword evidence="8" id="KW-1185">Reference proteome</keyword>
<dbReference type="PANTHER" id="PTHR12918">
    <property type="entry name" value="CYSTEINE DIOXYGENASE"/>
    <property type="match status" value="1"/>
</dbReference>
<comment type="caution">
    <text evidence="7">The sequence shown here is derived from an EMBL/GenBank/DDBJ whole genome shotgun (WGS) entry which is preliminary data.</text>
</comment>
<protein>
    <submittedName>
        <fullName evidence="7">Cysteine dioxygenase</fullName>
    </submittedName>
</protein>
<feature type="binding site" evidence="6">
    <location>
        <position position="74"/>
    </location>
    <ligand>
        <name>Fe cation</name>
        <dbReference type="ChEBI" id="CHEBI:24875"/>
        <note>catalytic</note>
    </ligand>
</feature>
<evidence type="ECO:0000256" key="4">
    <source>
        <dbReference type="ARBA" id="ARBA00023002"/>
    </source>
</evidence>
<dbReference type="InterPro" id="IPR010300">
    <property type="entry name" value="CDO_1"/>
</dbReference>
<dbReference type="Gene3D" id="2.60.120.10">
    <property type="entry name" value="Jelly Rolls"/>
    <property type="match status" value="1"/>
</dbReference>
<reference evidence="7" key="1">
    <citation type="journal article" date="2014" name="Int. J. Syst. Evol. Microbiol.">
        <title>Complete genome sequence of Corynebacterium casei LMG S-19264T (=DSM 44701T), isolated from a smear-ripened cheese.</title>
        <authorList>
            <consortium name="US DOE Joint Genome Institute (JGI-PGF)"/>
            <person name="Walter F."/>
            <person name="Albersmeier A."/>
            <person name="Kalinowski J."/>
            <person name="Ruckert C."/>
        </authorList>
    </citation>
    <scope>NUCLEOTIDE SEQUENCE</scope>
    <source>
        <strain evidence="7">CGMCC 4.5737</strain>
    </source>
</reference>
<proteinExistence type="inferred from homology"/>
<dbReference type="RefSeq" id="WP_189054162.1">
    <property type="nucleotide sequence ID" value="NZ_BMMK01000002.1"/>
</dbReference>
<dbReference type="SUPFAM" id="SSF51182">
    <property type="entry name" value="RmlC-like cupins"/>
    <property type="match status" value="1"/>
</dbReference>
<dbReference type="GO" id="GO:0016702">
    <property type="term" value="F:oxidoreductase activity, acting on single donors with incorporation of molecular oxygen, incorporation of two atoms of oxygen"/>
    <property type="evidence" value="ECO:0007669"/>
    <property type="project" value="InterPro"/>
</dbReference>